<dbReference type="InParanoid" id="A0A420WJP0"/>
<sequence length="199" mass="22075">MENPLNGGKSQFSLQDLLAALKDTEAGERPVERWNPDHCGEMDLVIKSDGSWWHEGSPINRKGLISLFASVLRKDEDGETYLVTPVEKIAIQVEHAHFIATRVDVQGEGEEQRLFFTTNLDDVVEAGAQHPIWVETNSETLEPSPFVRVRGRLQAAMARPVFYELVELAVERETVDGPQLGVWANGEFFALGPAGIHAA</sequence>
<dbReference type="PIRSF" id="PIRSF029557">
    <property type="entry name" value="UCP029557"/>
    <property type="match status" value="1"/>
</dbReference>
<feature type="domain" description="DUF1285" evidence="2">
    <location>
        <begin position="98"/>
        <end position="191"/>
    </location>
</feature>
<dbReference type="Gene3D" id="3.10.540.10">
    <property type="entry name" value="duf1285 like domain"/>
    <property type="match status" value="1"/>
</dbReference>
<dbReference type="Pfam" id="PF21028">
    <property type="entry name" value="DUF1285_C"/>
    <property type="match status" value="1"/>
</dbReference>
<dbReference type="InterPro" id="IPR048341">
    <property type="entry name" value="DUF1285_N"/>
</dbReference>
<dbReference type="InterPro" id="IPR023361">
    <property type="entry name" value="DUF1285_beta_roll_sf"/>
</dbReference>
<dbReference type="EMBL" id="RBII01000001">
    <property type="protein sequence ID" value="RKQ71227.1"/>
    <property type="molecule type" value="Genomic_DNA"/>
</dbReference>
<dbReference type="Gene3D" id="2.30.270.10">
    <property type="entry name" value="duf1285 protein"/>
    <property type="match status" value="1"/>
</dbReference>
<evidence type="ECO:0000259" key="1">
    <source>
        <dbReference type="Pfam" id="PF06938"/>
    </source>
</evidence>
<evidence type="ECO:0008006" key="5">
    <source>
        <dbReference type="Google" id="ProtNLM"/>
    </source>
</evidence>
<reference evidence="3 4" key="1">
    <citation type="submission" date="2018-10" db="EMBL/GenBank/DDBJ databases">
        <title>Genomic Encyclopedia of Type Strains, Phase IV (KMG-IV): sequencing the most valuable type-strain genomes for metagenomic binning, comparative biology and taxonomic classification.</title>
        <authorList>
            <person name="Goeker M."/>
        </authorList>
    </citation>
    <scope>NUCLEOTIDE SEQUENCE [LARGE SCALE GENOMIC DNA]</scope>
    <source>
        <strain evidence="3 4">DSM 22008</strain>
    </source>
</reference>
<dbReference type="Proteomes" id="UP000282211">
    <property type="component" value="Unassembled WGS sequence"/>
</dbReference>
<organism evidence="3 4">
    <name type="scientific">Litorimonas taeanensis</name>
    <dbReference type="NCBI Taxonomy" id="568099"/>
    <lineage>
        <taxon>Bacteria</taxon>
        <taxon>Pseudomonadati</taxon>
        <taxon>Pseudomonadota</taxon>
        <taxon>Alphaproteobacteria</taxon>
        <taxon>Maricaulales</taxon>
        <taxon>Robiginitomaculaceae</taxon>
    </lineage>
</organism>
<protein>
    <recommendedName>
        <fullName evidence="5">DUF1285 domain-containing protein</fullName>
    </recommendedName>
</protein>
<gene>
    <name evidence="3" type="ORF">DES40_0540</name>
</gene>
<proteinExistence type="predicted"/>
<keyword evidence="4" id="KW-1185">Reference proteome</keyword>
<evidence type="ECO:0000313" key="3">
    <source>
        <dbReference type="EMBL" id="RKQ71227.1"/>
    </source>
</evidence>
<name>A0A420WJP0_9PROT</name>
<evidence type="ECO:0000259" key="2">
    <source>
        <dbReference type="Pfam" id="PF21028"/>
    </source>
</evidence>
<comment type="caution">
    <text evidence="3">The sequence shown here is derived from an EMBL/GenBank/DDBJ whole genome shotgun (WGS) entry which is preliminary data.</text>
</comment>
<dbReference type="RefSeq" id="WP_233345360.1">
    <property type="nucleotide sequence ID" value="NZ_RBII01000001.1"/>
</dbReference>
<feature type="domain" description="DUF1285" evidence="1">
    <location>
        <begin position="30"/>
        <end position="96"/>
    </location>
</feature>
<dbReference type="Pfam" id="PF06938">
    <property type="entry name" value="DUF1285_N"/>
    <property type="match status" value="1"/>
</dbReference>
<dbReference type="InterPro" id="IPR010707">
    <property type="entry name" value="DUF1285"/>
</dbReference>
<evidence type="ECO:0000313" key="4">
    <source>
        <dbReference type="Proteomes" id="UP000282211"/>
    </source>
</evidence>
<accession>A0A420WJP0</accession>
<dbReference type="AlphaFoldDB" id="A0A420WJP0"/>
<dbReference type="InterPro" id="IPR048342">
    <property type="entry name" value="DUF1285_C"/>
</dbReference>